<protein>
    <submittedName>
        <fullName evidence="3">Parallel beta-helix repeat protein</fullName>
    </submittedName>
</protein>
<dbReference type="PROSITE" id="PS51257">
    <property type="entry name" value="PROKAR_LIPOPROTEIN"/>
    <property type="match status" value="1"/>
</dbReference>
<organism evidence="3 4">
    <name type="scientific">Anaeromyxobacter dehalogenans (strain ATCC BAA-258 / DSM 21875 / 2CP-1)</name>
    <dbReference type="NCBI Taxonomy" id="455488"/>
    <lineage>
        <taxon>Bacteria</taxon>
        <taxon>Pseudomonadati</taxon>
        <taxon>Myxococcota</taxon>
        <taxon>Myxococcia</taxon>
        <taxon>Myxococcales</taxon>
        <taxon>Cystobacterineae</taxon>
        <taxon>Anaeromyxobacteraceae</taxon>
        <taxon>Anaeromyxobacter</taxon>
    </lineage>
</organism>
<dbReference type="SMART" id="SM00710">
    <property type="entry name" value="PbH1"/>
    <property type="match status" value="5"/>
</dbReference>
<evidence type="ECO:0000313" key="3">
    <source>
        <dbReference type="EMBL" id="ACL67112.1"/>
    </source>
</evidence>
<sequence length="517" mass="50249">MRRLAVVAAALALAACQVDVEGAACQVPGATAQCPSGQACGNDLRCSRRAAACEGGACTPGQMTCSTAGDVVRCDGTGDAVCGGTWTRVADCGAGVLCGQRTPDADPECYCPDAAGGELWVDPVAGGPQGEPAPTGAREPAQCRFRALSDALVRAAEGGATAVVAAGAAPAVYPVAADLVIPPGVTLRGDDAPAAPAGRILALGDGVVAAGVTLGAGSTLAGVTVRDDAAPDAAVAVRTACAAGDPARVADVAVAASREGGALAAGLRLEGACPVTLERVTVSGAAGPGVAVAREVAVGAPVTAEDSVLQGNAQEGLRLARGDVTLLRVTLAANGGAGLVAAAGADGRLTMEGCTVRDNGATGVVLEANTARVWISGTRICRNAAAPRGAFTTKRAVGGLYLAGNPPAGTQAVGFSGNALHGNAGDQVLVSGSVTAWHLDGGADACGAGRNVFGEYAPSPARGLVADSAVVTARWNGWAGLVPAPGTDYEAVTGVSAASVDASTYCDPPAAAELICE</sequence>
<dbReference type="Pfam" id="PF13229">
    <property type="entry name" value="Beta_helix"/>
    <property type="match status" value="1"/>
</dbReference>
<feature type="signal peptide" evidence="1">
    <location>
        <begin position="1"/>
        <end position="20"/>
    </location>
</feature>
<dbReference type="AlphaFoldDB" id="B8J7D2"/>
<dbReference type="InterPro" id="IPR012334">
    <property type="entry name" value="Pectin_lyas_fold"/>
</dbReference>
<feature type="domain" description="Right handed beta helix" evidence="2">
    <location>
        <begin position="266"/>
        <end position="434"/>
    </location>
</feature>
<dbReference type="Gene3D" id="2.160.20.10">
    <property type="entry name" value="Single-stranded right-handed beta-helix, Pectin lyase-like"/>
    <property type="match status" value="1"/>
</dbReference>
<dbReference type="RefSeq" id="WP_015934867.1">
    <property type="nucleotide sequence ID" value="NC_011891.1"/>
</dbReference>
<dbReference type="KEGG" id="acp:A2cp1_3788"/>
<evidence type="ECO:0000313" key="4">
    <source>
        <dbReference type="Proteomes" id="UP000007089"/>
    </source>
</evidence>
<evidence type="ECO:0000259" key="2">
    <source>
        <dbReference type="Pfam" id="PF13229"/>
    </source>
</evidence>
<keyword evidence="1" id="KW-0732">Signal</keyword>
<keyword evidence="4" id="KW-1185">Reference proteome</keyword>
<gene>
    <name evidence="3" type="ordered locus">A2cp1_3788</name>
</gene>
<dbReference type="EMBL" id="CP001359">
    <property type="protein sequence ID" value="ACL67112.1"/>
    <property type="molecule type" value="Genomic_DNA"/>
</dbReference>
<dbReference type="Proteomes" id="UP000007089">
    <property type="component" value="Chromosome"/>
</dbReference>
<accession>B8J7D2</accession>
<reference evidence="3" key="1">
    <citation type="submission" date="2009-01" db="EMBL/GenBank/DDBJ databases">
        <title>Complete sequence of Anaeromyxobacter dehalogenans 2CP-1.</title>
        <authorList>
            <consortium name="US DOE Joint Genome Institute"/>
            <person name="Lucas S."/>
            <person name="Copeland A."/>
            <person name="Lapidus A."/>
            <person name="Glavina del Rio T."/>
            <person name="Dalin E."/>
            <person name="Tice H."/>
            <person name="Bruce D."/>
            <person name="Goodwin L."/>
            <person name="Pitluck S."/>
            <person name="Saunders E."/>
            <person name="Brettin T."/>
            <person name="Detter J.C."/>
            <person name="Han C."/>
            <person name="Larimer F."/>
            <person name="Land M."/>
            <person name="Hauser L."/>
            <person name="Kyrpides N."/>
            <person name="Ovchinnikova G."/>
            <person name="Beliaev A.S."/>
            <person name="Richardson P."/>
        </authorList>
    </citation>
    <scope>NUCLEOTIDE SEQUENCE</scope>
    <source>
        <strain evidence="3">2CP-1</strain>
    </source>
</reference>
<dbReference type="InterPro" id="IPR006626">
    <property type="entry name" value="PbH1"/>
</dbReference>
<dbReference type="SUPFAM" id="SSF51126">
    <property type="entry name" value="Pectin lyase-like"/>
    <property type="match status" value="1"/>
</dbReference>
<name>B8J7D2_ANAD2</name>
<dbReference type="InterPro" id="IPR011050">
    <property type="entry name" value="Pectin_lyase_fold/virulence"/>
</dbReference>
<evidence type="ECO:0000256" key="1">
    <source>
        <dbReference type="SAM" id="SignalP"/>
    </source>
</evidence>
<proteinExistence type="predicted"/>
<feature type="chain" id="PRO_5002874955" evidence="1">
    <location>
        <begin position="21"/>
        <end position="517"/>
    </location>
</feature>
<dbReference type="InterPro" id="IPR039448">
    <property type="entry name" value="Beta_helix"/>
</dbReference>
<dbReference type="HOGENOM" id="CLU_526448_0_0_7"/>